<keyword evidence="10" id="KW-1185">Reference proteome</keyword>
<organism evidence="9 10">
    <name type="scientific">Actinospica acidithermotolerans</name>
    <dbReference type="NCBI Taxonomy" id="2828514"/>
    <lineage>
        <taxon>Bacteria</taxon>
        <taxon>Bacillati</taxon>
        <taxon>Actinomycetota</taxon>
        <taxon>Actinomycetes</taxon>
        <taxon>Catenulisporales</taxon>
        <taxon>Actinospicaceae</taxon>
        <taxon>Actinospica</taxon>
    </lineage>
</organism>
<evidence type="ECO:0000256" key="7">
    <source>
        <dbReference type="NCBIfam" id="TIGR00445"/>
    </source>
</evidence>
<name>A0A941E811_9ACTN</name>
<evidence type="ECO:0000256" key="2">
    <source>
        <dbReference type="ARBA" id="ARBA00022679"/>
    </source>
</evidence>
<comment type="function">
    <text evidence="6">Catalyzes the initial step of the lipid cycle reactions in the biosynthesis of the cell wall peptidoglycan: transfers peptidoglycan precursor phospho-MurNAc-pentapeptide from UDP-MurNAc-pentapeptide onto the lipid carrier undecaprenyl phosphate, yielding undecaprenyl-pyrophosphoryl-MurNAc-pentapeptide, known as lipid I.</text>
</comment>
<feature type="transmembrane region" description="Helical" evidence="6">
    <location>
        <begin position="6"/>
        <end position="27"/>
    </location>
</feature>
<gene>
    <name evidence="6" type="primary">mraY</name>
    <name evidence="9" type="ORF">KDK95_10460</name>
</gene>
<feature type="binding site" evidence="8">
    <location>
        <position position="254"/>
    </location>
    <ligand>
        <name>Mg(2+)</name>
        <dbReference type="ChEBI" id="CHEBI:18420"/>
    </ligand>
</feature>
<keyword evidence="6 8" id="KW-0460">Magnesium</keyword>
<comment type="catalytic activity">
    <reaction evidence="6">
        <text>UDP-N-acetyl-alpha-D-muramoyl-L-alanyl-gamma-D-glutamyl-meso-2,6-diaminopimeloyl-D-alanyl-D-alanine + di-trans,octa-cis-undecaprenyl phosphate = di-trans,octa-cis-undecaprenyl diphospho-N-acetyl-alpha-D-muramoyl-L-alanyl-D-glutamyl-meso-2,6-diaminopimeloyl-D-alanyl-D-alanine + UMP</text>
        <dbReference type="Rhea" id="RHEA:28386"/>
        <dbReference type="ChEBI" id="CHEBI:57865"/>
        <dbReference type="ChEBI" id="CHEBI:60392"/>
        <dbReference type="ChEBI" id="CHEBI:61386"/>
        <dbReference type="ChEBI" id="CHEBI:61387"/>
        <dbReference type="EC" id="2.7.8.13"/>
    </reaction>
</comment>
<dbReference type="GO" id="GO:0051301">
    <property type="term" value="P:cell division"/>
    <property type="evidence" value="ECO:0007669"/>
    <property type="project" value="UniProtKB-KW"/>
</dbReference>
<keyword evidence="6" id="KW-1003">Cell membrane</keyword>
<evidence type="ECO:0000256" key="6">
    <source>
        <dbReference type="HAMAP-Rule" id="MF_00038"/>
    </source>
</evidence>
<dbReference type="InterPro" id="IPR003524">
    <property type="entry name" value="PNAcMuramoyl-5peptid_Trfase"/>
</dbReference>
<evidence type="ECO:0000256" key="1">
    <source>
        <dbReference type="ARBA" id="ARBA00004141"/>
    </source>
</evidence>
<feature type="binding site" evidence="8">
    <location>
        <position position="177"/>
    </location>
    <ligand>
        <name>Mg(2+)</name>
        <dbReference type="ChEBI" id="CHEBI:18420"/>
    </ligand>
</feature>
<dbReference type="EC" id="2.7.8.13" evidence="6 7"/>
<reference evidence="9" key="1">
    <citation type="submission" date="2021-04" db="EMBL/GenBank/DDBJ databases">
        <title>Genome based classification of Actinospica acidithermotolerans sp. nov., an actinobacterium isolated from an Indonesian hot spring.</title>
        <authorList>
            <person name="Kusuma A.B."/>
            <person name="Putra K.E."/>
            <person name="Nafisah S."/>
            <person name="Loh J."/>
            <person name="Nouioui I."/>
            <person name="Goodfellow M."/>
        </authorList>
    </citation>
    <scope>NUCLEOTIDE SEQUENCE</scope>
    <source>
        <strain evidence="9">MGRD01-02</strain>
    </source>
</reference>
<dbReference type="Proteomes" id="UP000676325">
    <property type="component" value="Unassembled WGS sequence"/>
</dbReference>
<keyword evidence="6 8" id="KW-0479">Metal-binding</keyword>
<feature type="transmembrane region" description="Helical" evidence="6">
    <location>
        <begin position="80"/>
        <end position="100"/>
    </location>
</feature>
<dbReference type="PANTHER" id="PTHR22926">
    <property type="entry name" value="PHOSPHO-N-ACETYLMURAMOYL-PENTAPEPTIDE-TRANSFERASE"/>
    <property type="match status" value="1"/>
</dbReference>
<dbReference type="EMBL" id="JAGSOH010000022">
    <property type="protein sequence ID" value="MBR7826726.1"/>
    <property type="molecule type" value="Genomic_DNA"/>
</dbReference>
<keyword evidence="5 6" id="KW-0472">Membrane</keyword>
<feature type="transmembrane region" description="Helical" evidence="6">
    <location>
        <begin position="226"/>
        <end position="243"/>
    </location>
</feature>
<comment type="cofactor">
    <cofactor evidence="6 8">
        <name>Mg(2+)</name>
        <dbReference type="ChEBI" id="CHEBI:18420"/>
    </cofactor>
</comment>
<evidence type="ECO:0000256" key="8">
    <source>
        <dbReference type="PIRSR" id="PIRSR600715-1"/>
    </source>
</evidence>
<accession>A0A941E811</accession>
<keyword evidence="2 6" id="KW-0808">Transferase</keyword>
<keyword evidence="6" id="KW-0131">Cell cycle</keyword>
<dbReference type="PANTHER" id="PTHR22926:SF5">
    <property type="entry name" value="PHOSPHO-N-ACETYLMURAMOYL-PENTAPEPTIDE-TRANSFERASE HOMOLOG"/>
    <property type="match status" value="1"/>
</dbReference>
<comment type="subcellular location">
    <subcellularLocation>
        <location evidence="6">Cell membrane</location>
        <topology evidence="6">Multi-pass membrane protein</topology>
    </subcellularLocation>
    <subcellularLocation>
        <location evidence="1">Membrane</location>
        <topology evidence="1">Multi-pass membrane protein</topology>
    </subcellularLocation>
</comment>
<evidence type="ECO:0000313" key="9">
    <source>
        <dbReference type="EMBL" id="MBR7826726.1"/>
    </source>
</evidence>
<keyword evidence="6" id="KW-0961">Cell wall biogenesis/degradation</keyword>
<dbReference type="GO" id="GO:0005886">
    <property type="term" value="C:plasma membrane"/>
    <property type="evidence" value="ECO:0007669"/>
    <property type="project" value="UniProtKB-SubCell"/>
</dbReference>
<keyword evidence="3 6" id="KW-0812">Transmembrane</keyword>
<dbReference type="GO" id="GO:0046872">
    <property type="term" value="F:metal ion binding"/>
    <property type="evidence" value="ECO:0007669"/>
    <property type="project" value="UniProtKB-KW"/>
</dbReference>
<sequence length="352" mass="38034">MRAVLYATVIALICSLAGTPIAIRLFTRRGYGQEIREDGPKSHLVKRGTPTMGGMVIVLSTVVAYFLAKLVTWKAPTPSALLVLLLMVGMGLVGFVDDFIKIRNRRSLGLRAKAKLVGQWTVTIAFALLALHFRDAMGLTPASDHISFLHDVSWLGIGPVFVLWCYILTAGWSNAVNLTDGQDGLASGAAAMAFAAYVVIGVWQYGQSCGRAAAAGCYQVRDPLDLAIVAASVMGACFGFLWWNASPAKIYMGDTGSLALGGAFAGLSICTRTEALAAVIGGLFLMELFSVIIQVGSFRLRHGKRVFKIAPIHHHFELDWPEVNVTIRFWIISGLCMMTGIGLFYGGFEAHW</sequence>
<dbReference type="AlphaFoldDB" id="A0A941E811"/>
<feature type="transmembrane region" description="Helical" evidence="6">
    <location>
        <begin position="48"/>
        <end position="68"/>
    </location>
</feature>
<feature type="transmembrane region" description="Helical" evidence="6">
    <location>
        <begin position="329"/>
        <end position="348"/>
    </location>
</feature>
<keyword evidence="6" id="KW-0132">Cell division</keyword>
<feature type="transmembrane region" description="Helical" evidence="6">
    <location>
        <begin position="275"/>
        <end position="298"/>
    </location>
</feature>
<evidence type="ECO:0000256" key="5">
    <source>
        <dbReference type="ARBA" id="ARBA00023136"/>
    </source>
</evidence>
<feature type="transmembrane region" description="Helical" evidence="6">
    <location>
        <begin position="184"/>
        <end position="206"/>
    </location>
</feature>
<dbReference type="InterPro" id="IPR000715">
    <property type="entry name" value="Glycosyl_transferase_4"/>
</dbReference>
<dbReference type="GO" id="GO:0008963">
    <property type="term" value="F:phospho-N-acetylmuramoyl-pentapeptide-transferase activity"/>
    <property type="evidence" value="ECO:0007669"/>
    <property type="project" value="UniProtKB-UniRule"/>
</dbReference>
<evidence type="ECO:0000313" key="10">
    <source>
        <dbReference type="Proteomes" id="UP000676325"/>
    </source>
</evidence>
<evidence type="ECO:0000256" key="3">
    <source>
        <dbReference type="ARBA" id="ARBA00022692"/>
    </source>
</evidence>
<evidence type="ECO:0000256" key="4">
    <source>
        <dbReference type="ARBA" id="ARBA00022989"/>
    </source>
</evidence>
<feature type="transmembrane region" description="Helical" evidence="6">
    <location>
        <begin position="153"/>
        <end position="172"/>
    </location>
</feature>
<keyword evidence="4 6" id="KW-1133">Transmembrane helix</keyword>
<dbReference type="GO" id="GO:0009252">
    <property type="term" value="P:peptidoglycan biosynthetic process"/>
    <property type="evidence" value="ECO:0007669"/>
    <property type="project" value="UniProtKB-UniRule"/>
</dbReference>
<protein>
    <recommendedName>
        <fullName evidence="6 7">Phospho-N-acetylmuramoyl-pentapeptide-transferase</fullName>
        <ecNumber evidence="6 7">2.7.8.13</ecNumber>
    </recommendedName>
    <alternativeName>
        <fullName evidence="6">UDP-MurNAc-pentapeptide phosphotransferase</fullName>
    </alternativeName>
</protein>
<dbReference type="NCBIfam" id="TIGR00445">
    <property type="entry name" value="mraY"/>
    <property type="match status" value="1"/>
</dbReference>
<comment type="pathway">
    <text evidence="6">Cell wall biogenesis; peptidoglycan biosynthesis.</text>
</comment>
<dbReference type="GO" id="GO:0071555">
    <property type="term" value="P:cell wall organization"/>
    <property type="evidence" value="ECO:0007669"/>
    <property type="project" value="UniProtKB-KW"/>
</dbReference>
<feature type="transmembrane region" description="Helical" evidence="6">
    <location>
        <begin position="112"/>
        <end position="133"/>
    </location>
</feature>
<keyword evidence="6" id="KW-0573">Peptidoglycan synthesis</keyword>
<dbReference type="CDD" id="cd06852">
    <property type="entry name" value="GT_MraY"/>
    <property type="match status" value="1"/>
</dbReference>
<proteinExistence type="inferred from homology"/>
<dbReference type="RefSeq" id="WP_212517936.1">
    <property type="nucleotide sequence ID" value="NZ_JAGSOH010000022.1"/>
</dbReference>
<comment type="caution">
    <text evidence="9">The sequence shown here is derived from an EMBL/GenBank/DDBJ whole genome shotgun (WGS) entry which is preliminary data.</text>
</comment>
<dbReference type="HAMAP" id="MF_00038">
    <property type="entry name" value="MraY"/>
    <property type="match status" value="1"/>
</dbReference>
<dbReference type="Pfam" id="PF00953">
    <property type="entry name" value="Glycos_transf_4"/>
    <property type="match status" value="1"/>
</dbReference>
<keyword evidence="6" id="KW-0133">Cell shape</keyword>
<comment type="similarity">
    <text evidence="6">Belongs to the glycosyltransferase 4 family. MraY subfamily.</text>
</comment>
<dbReference type="GO" id="GO:0008360">
    <property type="term" value="P:regulation of cell shape"/>
    <property type="evidence" value="ECO:0007669"/>
    <property type="project" value="UniProtKB-KW"/>
</dbReference>